<dbReference type="OrthoDB" id="6007799at2"/>
<accession>A0A317N054</accession>
<dbReference type="Proteomes" id="UP000246569">
    <property type="component" value="Unassembled WGS sequence"/>
</dbReference>
<feature type="signal peptide" evidence="1">
    <location>
        <begin position="1"/>
        <end position="24"/>
    </location>
</feature>
<evidence type="ECO:0000256" key="1">
    <source>
        <dbReference type="SAM" id="SignalP"/>
    </source>
</evidence>
<reference evidence="2 3" key="1">
    <citation type="submission" date="2018-05" db="EMBL/GenBank/DDBJ databases">
        <title>Genomic Encyclopedia of Type Strains, Phase IV (KMG-IV): sequencing the most valuable type-strain genomes for metagenomic binning, comparative biology and taxonomic classification.</title>
        <authorList>
            <person name="Goeker M."/>
        </authorList>
    </citation>
    <scope>NUCLEOTIDE SEQUENCE [LARGE SCALE GENOMIC DNA]</scope>
    <source>
        <strain evidence="2 3">DSM 23606</strain>
    </source>
</reference>
<dbReference type="InterPro" id="IPR021457">
    <property type="entry name" value="DUF3108"/>
</dbReference>
<protein>
    <submittedName>
        <fullName evidence="2">Uncharacterized protein DUF3108</fullName>
    </submittedName>
</protein>
<dbReference type="EMBL" id="QGTJ01000001">
    <property type="protein sequence ID" value="PWV65951.1"/>
    <property type="molecule type" value="Genomic_DNA"/>
</dbReference>
<name>A0A317N054_9GAMM</name>
<evidence type="ECO:0000313" key="3">
    <source>
        <dbReference type="Proteomes" id="UP000246569"/>
    </source>
</evidence>
<evidence type="ECO:0000313" key="2">
    <source>
        <dbReference type="EMBL" id="PWV65951.1"/>
    </source>
</evidence>
<keyword evidence="1" id="KW-0732">Signal</keyword>
<gene>
    <name evidence="2" type="ORF">C7443_101437</name>
</gene>
<organism evidence="2 3">
    <name type="scientific">Plasticicumulans acidivorans</name>
    <dbReference type="NCBI Taxonomy" id="886464"/>
    <lineage>
        <taxon>Bacteria</taxon>
        <taxon>Pseudomonadati</taxon>
        <taxon>Pseudomonadota</taxon>
        <taxon>Gammaproteobacteria</taxon>
        <taxon>Candidatus Competibacteraceae</taxon>
        <taxon>Plasticicumulans</taxon>
    </lineage>
</organism>
<sequence length="240" mass="26081">MKSRMRLRVSLALAALALTAASVAEPLPEWSARYALQTRGVTVASALLQNRHETNGSTLTLRVEGGGVSGFLGELGRAELFSVDTGDGSRPLSFMVHANPPFTAATTLSYDWGAAQLIARHGDRLPETLALDDTLADPMAFLVRLLEARRAGIAAPTLLRVPYADGVKEYRIQALGEENLDTVLGQRQTEKYELARSGGGNKVRITVWLSPEDDWLPVLGVRSRKQVEKARVQLEALSHP</sequence>
<keyword evidence="3" id="KW-1185">Reference proteome</keyword>
<feature type="chain" id="PRO_5016333026" evidence="1">
    <location>
        <begin position="25"/>
        <end position="240"/>
    </location>
</feature>
<comment type="caution">
    <text evidence="2">The sequence shown here is derived from an EMBL/GenBank/DDBJ whole genome shotgun (WGS) entry which is preliminary data.</text>
</comment>
<dbReference type="RefSeq" id="WP_110016930.1">
    <property type="nucleotide sequence ID" value="NZ_QGTJ01000001.1"/>
</dbReference>
<dbReference type="AlphaFoldDB" id="A0A317N054"/>
<dbReference type="Pfam" id="PF11306">
    <property type="entry name" value="DUF3108"/>
    <property type="match status" value="1"/>
</dbReference>
<proteinExistence type="predicted"/>